<evidence type="ECO:0000313" key="3">
    <source>
        <dbReference type="EMBL" id="BBN50924.1"/>
    </source>
</evidence>
<feature type="region of interest" description="Disordered" evidence="1">
    <location>
        <begin position="208"/>
        <end position="264"/>
    </location>
</feature>
<dbReference type="AlphaFoldDB" id="A0AAI8X2V6"/>
<keyword evidence="3" id="KW-0614">Plasmid</keyword>
<gene>
    <name evidence="3" type="ORF">JPH1_53990</name>
</gene>
<feature type="region of interest" description="Disordered" evidence="1">
    <location>
        <begin position="64"/>
        <end position="164"/>
    </location>
</feature>
<evidence type="ECO:0008006" key="5">
    <source>
        <dbReference type="Google" id="ProtNLM"/>
    </source>
</evidence>
<organism evidence="3 4">
    <name type="scientific">Mycobacterium avium subsp. hominissuis</name>
    <dbReference type="NCBI Taxonomy" id="439334"/>
    <lineage>
        <taxon>Bacteria</taxon>
        <taxon>Bacillati</taxon>
        <taxon>Actinomycetota</taxon>
        <taxon>Actinomycetes</taxon>
        <taxon>Mycobacteriales</taxon>
        <taxon>Mycobacteriaceae</taxon>
        <taxon>Mycobacterium</taxon>
        <taxon>Mycobacterium avium complex (MAC)</taxon>
    </lineage>
</organism>
<feature type="compositionally biased region" description="Acidic residues" evidence="1">
    <location>
        <begin position="108"/>
        <end position="118"/>
    </location>
</feature>
<sequence>MSVSPGFDGIKFTDTGNALESEWRATPGPESDVDMTDLYHRHADVIADDLLADPELFEPVSEEFATNSDEGYGQWMPSGDDSDGGDGAAEYDAAYGSYDPLGRHDRDLTDEERSDLDELDRVMTGPPDHALLSGTGRGAYVHRDDDDPAAGPADADGADSVDDVSAAGGGPWWRFGWFDGSRRSHRLGAIAAVVVIVLVVVMLVLPSGKDDKSSSTAATSRAYTVPTMTQSPTPSPTPGNPGVGTADGPIGIKGAESRCTAGSTDPMQAFDNDVNTAWMCVPAYGVPGTVLRVEFNNWYVVTGVSIVPGWNRVNPDGSDEWLKHKTVATIEYQFNDPDETRLTQKTNNVRDEVATPVQPPVLASAMTITITEFGTPTGPVADTRNIPGQGGVIVSDTPKTGDLKDFAVSSINIIGHRAA</sequence>
<protein>
    <recommendedName>
        <fullName evidence="5">F5/8 type C domain-containing protein</fullName>
    </recommendedName>
</protein>
<name>A0AAI8X2V6_MYCAV</name>
<feature type="transmembrane region" description="Helical" evidence="2">
    <location>
        <begin position="187"/>
        <end position="205"/>
    </location>
</feature>
<geneLocation type="plasmid" evidence="3 4">
    <name>p1-JPH1</name>
</geneLocation>
<evidence type="ECO:0000256" key="2">
    <source>
        <dbReference type="SAM" id="Phobius"/>
    </source>
</evidence>
<reference evidence="3 4" key="1">
    <citation type="submission" date="2019-09" db="EMBL/GenBank/DDBJ databases">
        <title>Complete genome sequence of Mycobacterium avium subsp. hominissuis strain JP-H-1.</title>
        <authorList>
            <person name="Kinoshita Y."/>
            <person name="Niwa H."/>
            <person name="Uchida-Fujii E."/>
            <person name="Nukada T."/>
        </authorList>
    </citation>
    <scope>NUCLEOTIDE SEQUENCE [LARGE SCALE GENOMIC DNA]</scope>
    <source>
        <strain evidence="3 4">JP-H-1</strain>
        <plasmid evidence="3 4">p1-JPH1</plasmid>
    </source>
</reference>
<proteinExistence type="predicted"/>
<evidence type="ECO:0000313" key="4">
    <source>
        <dbReference type="Proteomes" id="UP000327362"/>
    </source>
</evidence>
<dbReference type="RefSeq" id="WP_142305060.1">
    <property type="nucleotide sequence ID" value="NZ_AP020327.1"/>
</dbReference>
<evidence type="ECO:0000256" key="1">
    <source>
        <dbReference type="SAM" id="MobiDB-lite"/>
    </source>
</evidence>
<accession>A0AAI8X2V6</accession>
<dbReference type="EMBL" id="AP020327">
    <property type="protein sequence ID" value="BBN50924.1"/>
    <property type="molecule type" value="Genomic_DNA"/>
</dbReference>
<feature type="compositionally biased region" description="Low complexity" evidence="1">
    <location>
        <begin position="214"/>
        <end position="232"/>
    </location>
</feature>
<feature type="compositionally biased region" description="Low complexity" evidence="1">
    <location>
        <begin position="88"/>
        <end position="99"/>
    </location>
</feature>
<keyword evidence="2" id="KW-1133">Transmembrane helix</keyword>
<dbReference type="Proteomes" id="UP000327362">
    <property type="component" value="Plasmid p1-JPH1"/>
</dbReference>
<keyword evidence="2" id="KW-0472">Membrane</keyword>
<feature type="region of interest" description="Disordered" evidence="1">
    <location>
        <begin position="1"/>
        <end position="31"/>
    </location>
</feature>
<keyword evidence="2" id="KW-0812">Transmembrane</keyword>